<dbReference type="AlphaFoldDB" id="A0A2U9IJ60"/>
<dbReference type="InterPro" id="IPR000182">
    <property type="entry name" value="GNAT_dom"/>
</dbReference>
<dbReference type="OrthoDB" id="43895at2157"/>
<protein>
    <submittedName>
        <fullName evidence="2">GNAT family N-acetyltransferase</fullName>
    </submittedName>
</protein>
<dbReference type="Proteomes" id="UP000248044">
    <property type="component" value="Chromosome"/>
</dbReference>
<dbReference type="Pfam" id="PF13302">
    <property type="entry name" value="Acetyltransf_3"/>
    <property type="match status" value="1"/>
</dbReference>
<gene>
    <name evidence="2" type="ORF">DFR85_13955</name>
</gene>
<evidence type="ECO:0000313" key="3">
    <source>
        <dbReference type="Proteomes" id="UP000248044"/>
    </source>
</evidence>
<dbReference type="InterPro" id="IPR016181">
    <property type="entry name" value="Acyl_CoA_acyltransferase"/>
</dbReference>
<dbReference type="InterPro" id="IPR051531">
    <property type="entry name" value="N-acetyltransferase"/>
</dbReference>
<feature type="domain" description="N-acetyltransferase" evidence="1">
    <location>
        <begin position="8"/>
        <end position="166"/>
    </location>
</feature>
<dbReference type="GO" id="GO:0016747">
    <property type="term" value="F:acyltransferase activity, transferring groups other than amino-acyl groups"/>
    <property type="evidence" value="ECO:0007669"/>
    <property type="project" value="InterPro"/>
</dbReference>
<evidence type="ECO:0000313" key="2">
    <source>
        <dbReference type="EMBL" id="AWR96051.1"/>
    </source>
</evidence>
<dbReference type="Gene3D" id="3.40.630.30">
    <property type="match status" value="1"/>
</dbReference>
<proteinExistence type="predicted"/>
<dbReference type="SUPFAM" id="SSF55729">
    <property type="entry name" value="Acyl-CoA N-acyltransferases (Nat)"/>
    <property type="match status" value="1"/>
</dbReference>
<reference evidence="2 3" key="1">
    <citation type="submission" date="2018-05" db="EMBL/GenBank/DDBJ databases">
        <title>Complete Genome Sequences of Extremely Thermoacidophilic, Metal-Mobilizing Type-Strain Members of the Archaeal Family Sulfolobaceae: Acidianus brierleyi DSM-1651T, Acidianus sulfidivorans DSM-18786T, Metallosphaera hakonensis DSM-7519T, and Metallosphaera prunae DSM-10039T.</title>
        <authorList>
            <person name="Counts J.A."/>
            <person name="Kelly R.M."/>
        </authorList>
    </citation>
    <scope>NUCLEOTIDE SEQUENCE [LARGE SCALE GENOMIC DNA]</scope>
    <source>
        <strain evidence="2 3">DSM 1651</strain>
    </source>
</reference>
<dbReference type="PANTHER" id="PTHR43792">
    <property type="entry name" value="GNAT FAMILY, PUTATIVE (AFU_ORTHOLOGUE AFUA_3G00765)-RELATED-RELATED"/>
    <property type="match status" value="1"/>
</dbReference>
<dbReference type="EMBL" id="CP029289">
    <property type="protein sequence ID" value="AWR96051.1"/>
    <property type="molecule type" value="Genomic_DNA"/>
</dbReference>
<keyword evidence="2" id="KW-0808">Transferase</keyword>
<sequence>MEINGIKIQLVNSTEKNVNDYLEFVNSLSKDEDNYTLVRYSEVNKNQIIEWSKSWGKQTMMILAYQGDKDTLKVVGNIQLNKGRYFGSERQFHVGEIAYAVDKYFRGKGLIYALFSYLLRSTDVKILTAWVDERNIKSQKILENLGFERLCKINEFMYSLKEKTFVNLIFYSGRTEVARERVEKYLEKFNLKIKY</sequence>
<dbReference type="KEGG" id="abri:DFR85_13955"/>
<dbReference type="PROSITE" id="PS51186">
    <property type="entry name" value="GNAT"/>
    <property type="match status" value="1"/>
</dbReference>
<name>A0A2U9IJ60_9CREN</name>
<keyword evidence="3" id="KW-1185">Reference proteome</keyword>
<evidence type="ECO:0000259" key="1">
    <source>
        <dbReference type="PROSITE" id="PS51186"/>
    </source>
</evidence>
<accession>A0A2U9IJ60</accession>
<organism evidence="2 3">
    <name type="scientific">Acidianus brierleyi</name>
    <dbReference type="NCBI Taxonomy" id="41673"/>
    <lineage>
        <taxon>Archaea</taxon>
        <taxon>Thermoproteota</taxon>
        <taxon>Thermoprotei</taxon>
        <taxon>Sulfolobales</taxon>
        <taxon>Sulfolobaceae</taxon>
        <taxon>Acidianus</taxon>
    </lineage>
</organism>